<dbReference type="GO" id="GO:0016787">
    <property type="term" value="F:hydrolase activity"/>
    <property type="evidence" value="ECO:0007669"/>
    <property type="project" value="UniProtKB-KW"/>
</dbReference>
<dbReference type="CDD" id="cd16833">
    <property type="entry name" value="YfiH"/>
    <property type="match status" value="1"/>
</dbReference>
<comment type="caution">
    <text evidence="12">The sequence shown here is derived from an EMBL/GenBank/DDBJ whole genome shotgun (WGS) entry which is preliminary data.</text>
</comment>
<evidence type="ECO:0000256" key="11">
    <source>
        <dbReference type="RuleBase" id="RU361274"/>
    </source>
</evidence>
<dbReference type="Gene3D" id="3.60.140.10">
    <property type="entry name" value="CNF1/YfiH-like putative cysteine hydrolases"/>
    <property type="match status" value="1"/>
</dbReference>
<evidence type="ECO:0000256" key="2">
    <source>
        <dbReference type="ARBA" id="ARBA00003215"/>
    </source>
</evidence>
<evidence type="ECO:0000313" key="12">
    <source>
        <dbReference type="EMBL" id="GCL42487.1"/>
    </source>
</evidence>
<keyword evidence="7" id="KW-0862">Zinc</keyword>
<evidence type="ECO:0000256" key="4">
    <source>
        <dbReference type="ARBA" id="ARBA00022679"/>
    </source>
</evidence>
<accession>A0A480ABZ9</accession>
<comment type="catalytic activity">
    <reaction evidence="10">
        <text>S-methyl-5'-thioadenosine + phosphate = 5-(methylsulfanyl)-alpha-D-ribose 1-phosphate + adenine</text>
        <dbReference type="Rhea" id="RHEA:11852"/>
        <dbReference type="ChEBI" id="CHEBI:16708"/>
        <dbReference type="ChEBI" id="CHEBI:17509"/>
        <dbReference type="ChEBI" id="CHEBI:43474"/>
        <dbReference type="ChEBI" id="CHEBI:58533"/>
        <dbReference type="EC" id="2.4.2.28"/>
    </reaction>
    <physiologicalReaction direction="left-to-right" evidence="10">
        <dbReference type="Rhea" id="RHEA:11853"/>
    </physiologicalReaction>
</comment>
<comment type="function">
    <text evidence="2">Purine nucleoside enzyme that catalyzes the phosphorolysis of adenosine and inosine nucleosides, yielding D-ribose 1-phosphate and the respective free bases, adenine and hypoxanthine. Also catalyzes the phosphorolysis of S-methyl-5'-thioadenosine into adenine and S-methyl-5-thio-alpha-D-ribose 1-phosphate. Also has adenosine deaminase activity.</text>
</comment>
<comment type="catalytic activity">
    <reaction evidence="8">
        <text>adenosine + H2O + H(+) = inosine + NH4(+)</text>
        <dbReference type="Rhea" id="RHEA:24408"/>
        <dbReference type="ChEBI" id="CHEBI:15377"/>
        <dbReference type="ChEBI" id="CHEBI:15378"/>
        <dbReference type="ChEBI" id="CHEBI:16335"/>
        <dbReference type="ChEBI" id="CHEBI:17596"/>
        <dbReference type="ChEBI" id="CHEBI:28938"/>
        <dbReference type="EC" id="3.5.4.4"/>
    </reaction>
    <physiologicalReaction direction="left-to-right" evidence="8">
        <dbReference type="Rhea" id="RHEA:24409"/>
    </physiologicalReaction>
</comment>
<dbReference type="SUPFAM" id="SSF64438">
    <property type="entry name" value="CNF1/YfiH-like putative cysteine hydrolases"/>
    <property type="match status" value="1"/>
</dbReference>
<dbReference type="AlphaFoldDB" id="A0A480ABZ9"/>
<keyword evidence="4" id="KW-0808">Transferase</keyword>
<dbReference type="Pfam" id="PF02578">
    <property type="entry name" value="Cu-oxidase_4"/>
    <property type="match status" value="1"/>
</dbReference>
<dbReference type="GO" id="GO:0005507">
    <property type="term" value="F:copper ion binding"/>
    <property type="evidence" value="ECO:0007669"/>
    <property type="project" value="TreeGrafter"/>
</dbReference>
<protein>
    <recommendedName>
        <fullName evidence="11">Purine nucleoside phosphorylase</fullName>
    </recommendedName>
</protein>
<keyword evidence="5" id="KW-0479">Metal-binding</keyword>
<evidence type="ECO:0000256" key="6">
    <source>
        <dbReference type="ARBA" id="ARBA00022801"/>
    </source>
</evidence>
<keyword evidence="6" id="KW-0378">Hydrolase</keyword>
<dbReference type="PANTHER" id="PTHR30616">
    <property type="entry name" value="UNCHARACTERIZED PROTEIN YFIH"/>
    <property type="match status" value="1"/>
</dbReference>
<dbReference type="InterPro" id="IPR003730">
    <property type="entry name" value="Cu_polyphenol_OxRdtase"/>
</dbReference>
<dbReference type="PANTHER" id="PTHR30616:SF2">
    <property type="entry name" value="PURINE NUCLEOSIDE PHOSPHORYLASE LACC1"/>
    <property type="match status" value="1"/>
</dbReference>
<dbReference type="OrthoDB" id="4279at2"/>
<comment type="similarity">
    <text evidence="3 11">Belongs to the purine nucleoside phosphorylase YfiH/LACC1 family.</text>
</comment>
<dbReference type="RefSeq" id="WP_137908091.1">
    <property type="nucleotide sequence ID" value="NZ_BJCF01000021.1"/>
</dbReference>
<dbReference type="GO" id="GO:0017061">
    <property type="term" value="F:S-methyl-5-thioadenosine phosphorylase activity"/>
    <property type="evidence" value="ECO:0007669"/>
    <property type="project" value="UniProtKB-EC"/>
</dbReference>
<organism evidence="12 13">
    <name type="scientific">Dolichospermum planctonicum</name>
    <dbReference type="NCBI Taxonomy" id="136072"/>
    <lineage>
        <taxon>Bacteria</taxon>
        <taxon>Bacillati</taxon>
        <taxon>Cyanobacteriota</taxon>
        <taxon>Cyanophyceae</taxon>
        <taxon>Nostocales</taxon>
        <taxon>Aphanizomenonaceae</taxon>
        <taxon>Dolichospermum</taxon>
    </lineage>
</organism>
<comment type="catalytic activity">
    <reaction evidence="9">
        <text>adenosine + phosphate = alpha-D-ribose 1-phosphate + adenine</text>
        <dbReference type="Rhea" id="RHEA:27642"/>
        <dbReference type="ChEBI" id="CHEBI:16335"/>
        <dbReference type="ChEBI" id="CHEBI:16708"/>
        <dbReference type="ChEBI" id="CHEBI:43474"/>
        <dbReference type="ChEBI" id="CHEBI:57720"/>
        <dbReference type="EC" id="2.4.2.1"/>
    </reaction>
    <physiologicalReaction direction="left-to-right" evidence="9">
        <dbReference type="Rhea" id="RHEA:27643"/>
    </physiologicalReaction>
</comment>
<dbReference type="InterPro" id="IPR038371">
    <property type="entry name" value="Cu_polyphenol_OxRdtase_sf"/>
</dbReference>
<evidence type="ECO:0000256" key="10">
    <source>
        <dbReference type="ARBA" id="ARBA00049893"/>
    </source>
</evidence>
<evidence type="ECO:0000313" key="13">
    <source>
        <dbReference type="Proteomes" id="UP000299367"/>
    </source>
</evidence>
<dbReference type="NCBIfam" id="TIGR00726">
    <property type="entry name" value="peptidoglycan editing factor PgeF"/>
    <property type="match status" value="1"/>
</dbReference>
<dbReference type="Proteomes" id="UP000299367">
    <property type="component" value="Unassembled WGS sequence"/>
</dbReference>
<sequence length="266" mass="29678">MHTWHWHNWEGLPYLTCNLLKPWPHGFFTQRFWPRLPHELTEALQPEALVYRLKQVHGNTVLTPQEVDHYVNISDDDLALADGLISHQPLQAVWVASADCTPVLIGDVKTGQVAALHAGWRGTAAKIVPAAIHRMQAHGSNLADLRVAMGPAIAGEVYQVAVEVAAEIGSSVIPHNEPEKIIAALRDLPNSPLLSDTEPGKVRLDVRQVNALQLEQLGVSLEQIAIAPYCTFQTPEHFFSYRREQQKKVQWSGIVSLDDITQPNYH</sequence>
<dbReference type="InterPro" id="IPR011324">
    <property type="entry name" value="Cytotoxic_necrot_fac-like_cat"/>
</dbReference>
<evidence type="ECO:0000256" key="8">
    <source>
        <dbReference type="ARBA" id="ARBA00047989"/>
    </source>
</evidence>
<evidence type="ECO:0000256" key="9">
    <source>
        <dbReference type="ARBA" id="ARBA00048968"/>
    </source>
</evidence>
<dbReference type="EMBL" id="BJCF01000021">
    <property type="protein sequence ID" value="GCL42487.1"/>
    <property type="molecule type" value="Genomic_DNA"/>
</dbReference>
<evidence type="ECO:0000256" key="3">
    <source>
        <dbReference type="ARBA" id="ARBA00007353"/>
    </source>
</evidence>
<proteinExistence type="inferred from homology"/>
<comment type="catalytic activity">
    <reaction evidence="1">
        <text>inosine + phosphate = alpha-D-ribose 1-phosphate + hypoxanthine</text>
        <dbReference type="Rhea" id="RHEA:27646"/>
        <dbReference type="ChEBI" id="CHEBI:17368"/>
        <dbReference type="ChEBI" id="CHEBI:17596"/>
        <dbReference type="ChEBI" id="CHEBI:43474"/>
        <dbReference type="ChEBI" id="CHEBI:57720"/>
        <dbReference type="EC" id="2.4.2.1"/>
    </reaction>
    <physiologicalReaction direction="left-to-right" evidence="1">
        <dbReference type="Rhea" id="RHEA:27647"/>
    </physiologicalReaction>
</comment>
<name>A0A480ABZ9_9CYAN</name>
<evidence type="ECO:0000256" key="7">
    <source>
        <dbReference type="ARBA" id="ARBA00022833"/>
    </source>
</evidence>
<evidence type="ECO:0000256" key="1">
    <source>
        <dbReference type="ARBA" id="ARBA00000553"/>
    </source>
</evidence>
<reference evidence="13" key="1">
    <citation type="submission" date="2019-02" db="EMBL/GenBank/DDBJ databases">
        <title>Draft genome sequence of Dolichospermum planctonicum NIES-80.</title>
        <authorList>
            <person name="Yamaguchi H."/>
            <person name="Suzuki S."/>
            <person name="Kawachi M."/>
        </authorList>
    </citation>
    <scope>NUCLEOTIDE SEQUENCE [LARGE SCALE GENOMIC DNA]</scope>
    <source>
        <strain evidence="13">NIES-80</strain>
    </source>
</reference>
<gene>
    <name evidence="12" type="ORF">NIES80_21930</name>
</gene>
<evidence type="ECO:0000256" key="5">
    <source>
        <dbReference type="ARBA" id="ARBA00022723"/>
    </source>
</evidence>